<feature type="region of interest" description="Disordered" evidence="1">
    <location>
        <begin position="182"/>
        <end position="214"/>
    </location>
</feature>
<evidence type="ECO:0000313" key="2">
    <source>
        <dbReference type="EMBL" id="ORX95204.1"/>
    </source>
</evidence>
<organism evidence="2 3">
    <name type="scientific">Clohesyomyces aquaticus</name>
    <dbReference type="NCBI Taxonomy" id="1231657"/>
    <lineage>
        <taxon>Eukaryota</taxon>
        <taxon>Fungi</taxon>
        <taxon>Dikarya</taxon>
        <taxon>Ascomycota</taxon>
        <taxon>Pezizomycotina</taxon>
        <taxon>Dothideomycetes</taxon>
        <taxon>Pleosporomycetidae</taxon>
        <taxon>Pleosporales</taxon>
        <taxon>Lindgomycetaceae</taxon>
        <taxon>Clohesyomyces</taxon>
    </lineage>
</organism>
<sequence length="239" mass="27108">MPGMISILTHDQVVVDAIPALRQAIAQRTIRKPIKDFWHNPRNHEYRFVHAFAAYYNWASLIPKDNYLSVATFLPVLFSHNKNLGLPMSYEVSVTLNKAATHIPVLTNGTSVKLVFAKSAHYIPGDFWPGTVLESGAEPGLGRVTLLPSTMASKDRSGRMRRILHYRKRIEGTKELIKLSQARPAQLEGRTQEPVTDEETQWVNSEGSKTTEKLPYPYTEHGILMAFHDFPELEFLQLL</sequence>
<proteinExistence type="predicted"/>
<name>A0A1Y1YC75_9PLEO</name>
<reference evidence="2 3" key="1">
    <citation type="submission" date="2016-07" db="EMBL/GenBank/DDBJ databases">
        <title>Pervasive Adenine N6-methylation of Active Genes in Fungi.</title>
        <authorList>
            <consortium name="DOE Joint Genome Institute"/>
            <person name="Mondo S.J."/>
            <person name="Dannebaum R.O."/>
            <person name="Kuo R.C."/>
            <person name="Labutti K."/>
            <person name="Haridas S."/>
            <person name="Kuo A."/>
            <person name="Salamov A."/>
            <person name="Ahrendt S.R."/>
            <person name="Lipzen A."/>
            <person name="Sullivan W."/>
            <person name="Andreopoulos W.B."/>
            <person name="Clum A."/>
            <person name="Lindquist E."/>
            <person name="Daum C."/>
            <person name="Ramamoorthy G.K."/>
            <person name="Gryganskyi A."/>
            <person name="Culley D."/>
            <person name="Magnuson J.K."/>
            <person name="James T.Y."/>
            <person name="O'Malley M.A."/>
            <person name="Stajich J.E."/>
            <person name="Spatafora J.W."/>
            <person name="Visel A."/>
            <person name="Grigoriev I.V."/>
        </authorList>
    </citation>
    <scope>NUCLEOTIDE SEQUENCE [LARGE SCALE GENOMIC DNA]</scope>
    <source>
        <strain evidence="2 3">CBS 115471</strain>
    </source>
</reference>
<comment type="caution">
    <text evidence="2">The sequence shown here is derived from an EMBL/GenBank/DDBJ whole genome shotgun (WGS) entry which is preliminary data.</text>
</comment>
<accession>A0A1Y1YC75</accession>
<dbReference type="AlphaFoldDB" id="A0A1Y1YC75"/>
<keyword evidence="3" id="KW-1185">Reference proteome</keyword>
<evidence type="ECO:0000313" key="3">
    <source>
        <dbReference type="Proteomes" id="UP000193144"/>
    </source>
</evidence>
<dbReference type="EMBL" id="MCFA01000286">
    <property type="protein sequence ID" value="ORX95204.1"/>
    <property type="molecule type" value="Genomic_DNA"/>
</dbReference>
<dbReference type="Proteomes" id="UP000193144">
    <property type="component" value="Unassembled WGS sequence"/>
</dbReference>
<gene>
    <name evidence="2" type="ORF">BCR34DRAFT_608020</name>
</gene>
<evidence type="ECO:0000256" key="1">
    <source>
        <dbReference type="SAM" id="MobiDB-lite"/>
    </source>
</evidence>
<protein>
    <submittedName>
        <fullName evidence="2">Uncharacterized protein</fullName>
    </submittedName>
</protein>